<evidence type="ECO:0000313" key="1">
    <source>
        <dbReference type="EMBL" id="CDW19588.1"/>
    </source>
</evidence>
<name>A0A0K2T0N8_LEPSM</name>
<proteinExistence type="predicted"/>
<accession>A0A0K2T0N8</accession>
<protein>
    <submittedName>
        <fullName evidence="1">Uncharacterized protein</fullName>
    </submittedName>
</protein>
<dbReference type="EMBL" id="HACA01002227">
    <property type="protein sequence ID" value="CDW19588.1"/>
    <property type="molecule type" value="Transcribed_RNA"/>
</dbReference>
<organism evidence="1">
    <name type="scientific">Lepeophtheirus salmonis</name>
    <name type="common">Salmon louse</name>
    <name type="synonym">Caligus salmonis</name>
    <dbReference type="NCBI Taxonomy" id="72036"/>
    <lineage>
        <taxon>Eukaryota</taxon>
        <taxon>Metazoa</taxon>
        <taxon>Ecdysozoa</taxon>
        <taxon>Arthropoda</taxon>
        <taxon>Crustacea</taxon>
        <taxon>Multicrustacea</taxon>
        <taxon>Hexanauplia</taxon>
        <taxon>Copepoda</taxon>
        <taxon>Siphonostomatoida</taxon>
        <taxon>Caligidae</taxon>
        <taxon>Lepeophtheirus</taxon>
    </lineage>
</organism>
<reference evidence="1" key="1">
    <citation type="submission" date="2014-05" db="EMBL/GenBank/DDBJ databases">
        <authorList>
            <person name="Chronopoulou M."/>
        </authorList>
    </citation>
    <scope>NUCLEOTIDE SEQUENCE</scope>
    <source>
        <tissue evidence="1">Whole organism</tissue>
    </source>
</reference>
<dbReference type="AlphaFoldDB" id="A0A0K2T0N8"/>
<sequence>MDSNLVMMGATWIQLKNHIYWPQAKLTTLNLQNDPDASNCFVRVEGWQLLKSDSYPYLVT</sequence>